<dbReference type="STRING" id="645990.SAMN00120144_4205"/>
<dbReference type="EMBL" id="FWWW01000025">
    <property type="protein sequence ID" value="SMB80844.1"/>
    <property type="molecule type" value="Genomic_DNA"/>
</dbReference>
<accession>A0A1W1UJC5</accession>
<dbReference type="Proteomes" id="UP000192266">
    <property type="component" value="Unassembled WGS sequence"/>
</dbReference>
<reference evidence="1 2" key="1">
    <citation type="submission" date="2017-04" db="EMBL/GenBank/DDBJ databases">
        <authorList>
            <person name="Afonso C.L."/>
            <person name="Miller P.J."/>
            <person name="Scott M.A."/>
            <person name="Spackman E."/>
            <person name="Goraichik I."/>
            <person name="Dimitrov K.M."/>
            <person name="Suarez D.L."/>
            <person name="Swayne D.E."/>
        </authorList>
    </citation>
    <scope>NUCLEOTIDE SEQUENCE [LARGE SCALE GENOMIC DNA]</scope>
    <source>
        <strain evidence="1 2">DSM 11622</strain>
    </source>
</reference>
<sequence>MKDARAFAARQHLDALGITQPQLEDTILGDAQHLDQLFNFTYQLRTDKVKATKILEDFF</sequence>
<protein>
    <submittedName>
        <fullName evidence="1">Uncharacterized protein</fullName>
    </submittedName>
</protein>
<organism evidence="1 2">
    <name type="scientific">Hymenobacter roseosalivarius DSM 11622</name>
    <dbReference type="NCBI Taxonomy" id="645990"/>
    <lineage>
        <taxon>Bacteria</taxon>
        <taxon>Pseudomonadati</taxon>
        <taxon>Bacteroidota</taxon>
        <taxon>Cytophagia</taxon>
        <taxon>Cytophagales</taxon>
        <taxon>Hymenobacteraceae</taxon>
        <taxon>Hymenobacter</taxon>
    </lineage>
</organism>
<proteinExistence type="predicted"/>
<name>A0A1W1UJC5_9BACT</name>
<dbReference type="RefSeq" id="WP_084443296.1">
    <property type="nucleotide sequence ID" value="NZ_FWWW01000025.1"/>
</dbReference>
<gene>
    <name evidence="1" type="ORF">SAMN00120144_4205</name>
</gene>
<evidence type="ECO:0000313" key="2">
    <source>
        <dbReference type="Proteomes" id="UP000192266"/>
    </source>
</evidence>
<keyword evidence="2" id="KW-1185">Reference proteome</keyword>
<dbReference type="AlphaFoldDB" id="A0A1W1UJC5"/>
<evidence type="ECO:0000313" key="1">
    <source>
        <dbReference type="EMBL" id="SMB80844.1"/>
    </source>
</evidence>